<dbReference type="RefSeq" id="WP_119804990.1">
    <property type="nucleotide sequence ID" value="NZ_QYYG01000006.1"/>
</dbReference>
<protein>
    <recommendedName>
        <fullName evidence="3">Toxin SymE-like domain-containing protein</fullName>
    </recommendedName>
</protein>
<reference evidence="1 2" key="1">
    <citation type="submission" date="2018-09" db="EMBL/GenBank/DDBJ databases">
        <title>Draft genome of a novel serratia sp. strain with antifungal activity.</title>
        <authorList>
            <person name="Dichmann S.I."/>
            <person name="Park B.P."/>
            <person name="Pathiraja D."/>
            <person name="Choi I.-G."/>
            <person name="Stougaard P."/>
            <person name="Hennessy R.C."/>
        </authorList>
    </citation>
    <scope>NUCLEOTIDE SEQUENCE [LARGE SCALE GENOMIC DNA]</scope>
    <source>
        <strain evidence="1 2">S40</strain>
    </source>
</reference>
<organism evidence="1 2">
    <name type="scientific">Serratia inhibens</name>
    <dbReference type="NCBI Taxonomy" id="2338073"/>
    <lineage>
        <taxon>Bacteria</taxon>
        <taxon>Pseudomonadati</taxon>
        <taxon>Pseudomonadota</taxon>
        <taxon>Gammaproteobacteria</taxon>
        <taxon>Enterobacterales</taxon>
        <taxon>Yersiniaceae</taxon>
        <taxon>Serratia</taxon>
    </lineage>
</organism>
<comment type="caution">
    <text evidence="1">The sequence shown here is derived from an EMBL/GenBank/DDBJ whole genome shotgun (WGS) entry which is preliminary data.</text>
</comment>
<sequence length="114" mass="12409">MNITFTPEPIPELTITGIELAELGFGIGEPLQITLRPDGLWITVVTDDAIWEALCEASQHSPDLGADWVRENGELVIGGDWLIESGITEAGQLEVISAPGVIRLQRREIEGFEA</sequence>
<evidence type="ECO:0000313" key="2">
    <source>
        <dbReference type="Proteomes" id="UP000284338"/>
    </source>
</evidence>
<evidence type="ECO:0000313" key="1">
    <source>
        <dbReference type="EMBL" id="RJF54536.1"/>
    </source>
</evidence>
<accession>A0AA93BY77</accession>
<keyword evidence="2" id="KW-1185">Reference proteome</keyword>
<evidence type="ECO:0008006" key="3">
    <source>
        <dbReference type="Google" id="ProtNLM"/>
    </source>
</evidence>
<name>A0AA93BY77_9GAMM</name>
<dbReference type="EMBL" id="QYYG01000006">
    <property type="protein sequence ID" value="RJF54536.1"/>
    <property type="molecule type" value="Genomic_DNA"/>
</dbReference>
<gene>
    <name evidence="1" type="ORF">D4100_18820</name>
</gene>
<dbReference type="Proteomes" id="UP000284338">
    <property type="component" value="Unassembled WGS sequence"/>
</dbReference>
<dbReference type="AlphaFoldDB" id="A0AA93BY77"/>
<proteinExistence type="predicted"/>